<feature type="domain" description="PilZ" evidence="1">
    <location>
        <begin position="16"/>
        <end position="98"/>
    </location>
</feature>
<feature type="domain" description="PilZ" evidence="1">
    <location>
        <begin position="111"/>
        <end position="192"/>
    </location>
</feature>
<dbReference type="RefSeq" id="WP_338504017.1">
    <property type="nucleotide sequence ID" value="NZ_CP145607.1"/>
</dbReference>
<dbReference type="Proteomes" id="UP001382935">
    <property type="component" value="Chromosome"/>
</dbReference>
<gene>
    <name evidence="2" type="ORF">V6R86_09355</name>
</gene>
<dbReference type="SUPFAM" id="SSF141371">
    <property type="entry name" value="PilZ domain-like"/>
    <property type="match status" value="2"/>
</dbReference>
<dbReference type="InterPro" id="IPR009875">
    <property type="entry name" value="PilZ_domain"/>
</dbReference>
<keyword evidence="3" id="KW-1185">Reference proteome</keyword>
<evidence type="ECO:0000313" key="2">
    <source>
        <dbReference type="EMBL" id="WWM70875.1"/>
    </source>
</evidence>
<name>A0ABZ2G4X2_9SPHN</name>
<dbReference type="Gene3D" id="2.40.10.220">
    <property type="entry name" value="predicted glycosyltransferase like domains"/>
    <property type="match status" value="1"/>
</dbReference>
<evidence type="ECO:0000259" key="1">
    <source>
        <dbReference type="Pfam" id="PF07238"/>
    </source>
</evidence>
<protein>
    <submittedName>
        <fullName evidence="2">PilZ domain-containing protein</fullName>
    </submittedName>
</protein>
<organism evidence="2 3">
    <name type="scientific">Sphingomonas kaistensis</name>
    <dbReference type="NCBI Taxonomy" id="298708"/>
    <lineage>
        <taxon>Bacteria</taxon>
        <taxon>Pseudomonadati</taxon>
        <taxon>Pseudomonadota</taxon>
        <taxon>Alphaproteobacteria</taxon>
        <taxon>Sphingomonadales</taxon>
        <taxon>Sphingomonadaceae</taxon>
        <taxon>Sphingomonas</taxon>
    </lineage>
</organism>
<dbReference type="Pfam" id="PF07238">
    <property type="entry name" value="PilZ"/>
    <property type="match status" value="2"/>
</dbReference>
<dbReference type="EMBL" id="CP145607">
    <property type="protein sequence ID" value="WWM70875.1"/>
    <property type="molecule type" value="Genomic_DNA"/>
</dbReference>
<reference evidence="2 3" key="1">
    <citation type="submission" date="2024-02" db="EMBL/GenBank/DDBJ databases">
        <title>Full genome sequence of Sphingomonas kaistensis.</title>
        <authorList>
            <person name="Poletto B.L."/>
            <person name="Silva G."/>
            <person name="Galante D."/>
            <person name="Campos K.R."/>
            <person name="Santos M.B.N."/>
            <person name="Sacchi C.T."/>
        </authorList>
    </citation>
    <scope>NUCLEOTIDE SEQUENCE [LARGE SCALE GENOMIC DNA]</scope>
    <source>
        <strain evidence="2 3">MA4R</strain>
    </source>
</reference>
<evidence type="ECO:0000313" key="3">
    <source>
        <dbReference type="Proteomes" id="UP001382935"/>
    </source>
</evidence>
<sequence length="207" mass="22676">MQSNAKMNVIDDANADRREGKRQTLVFRVAALDNGERASFCLLKNISADGVQVRSYAPLEVGATVTLFVGEEKPVAGQVVWYRDLLAGIKFLKPLSPVALLRVEQKTCNVQRRALPRLNTEAAGKLKALGRSYDVTLRDISASGAKLETKTPLSAAGAAVLQLPDLPPIDTFVRWSDEHKIGLSFATPLPIQIITDWLAERRAVRIS</sequence>
<proteinExistence type="predicted"/>
<accession>A0ABZ2G4X2</accession>